<feature type="coiled-coil region" evidence="2">
    <location>
        <begin position="167"/>
        <end position="194"/>
    </location>
</feature>
<feature type="coiled-coil region" evidence="2">
    <location>
        <begin position="1"/>
        <end position="35"/>
    </location>
</feature>
<dbReference type="InterPro" id="IPR006011">
    <property type="entry name" value="Syntaxin_N"/>
</dbReference>
<proteinExistence type="predicted"/>
<protein>
    <submittedName>
        <fullName evidence="5">Syntaxin-121-like</fullName>
    </submittedName>
</protein>
<gene>
    <name evidence="5" type="primary">LOC113863512</name>
</gene>
<keyword evidence="2" id="KW-0175">Coiled coil</keyword>
<name>A0A8B8L9L6_ABRPR</name>
<dbReference type="GeneID" id="113863512"/>
<dbReference type="RefSeq" id="XP_027352917.1">
    <property type="nucleotide sequence ID" value="XM_027497116.1"/>
</dbReference>
<keyword evidence="4" id="KW-1185">Reference proteome</keyword>
<dbReference type="GO" id="GO:0016020">
    <property type="term" value="C:membrane"/>
    <property type="evidence" value="ECO:0007669"/>
    <property type="project" value="InterPro"/>
</dbReference>
<reference evidence="4" key="1">
    <citation type="journal article" date="2019" name="Toxins">
        <title>Detection of Abrin-Like and Prepropulchellin-Like Toxin Genes and Transcripts Using Whole Genome Sequencing and Full-Length Transcript Sequencing of Abrus precatorius.</title>
        <authorList>
            <person name="Hovde B.T."/>
            <person name="Daligault H.E."/>
            <person name="Hanschen E.R."/>
            <person name="Kunde Y.A."/>
            <person name="Johnson M.B."/>
            <person name="Starkenburg S.R."/>
            <person name="Johnson S.L."/>
        </authorList>
    </citation>
    <scope>NUCLEOTIDE SEQUENCE [LARGE SCALE GENOMIC DNA]</scope>
</reference>
<dbReference type="FunFam" id="1.20.58.70:FF:000003">
    <property type="entry name" value="Qa-SNARE, Sso1/Syntaxin1-type, SYP12A-group"/>
    <property type="match status" value="1"/>
</dbReference>
<keyword evidence="1" id="KW-0653">Protein transport</keyword>
<dbReference type="Proteomes" id="UP000694853">
    <property type="component" value="Unplaced"/>
</dbReference>
<dbReference type="OrthoDB" id="1721651at2759"/>
<dbReference type="SMART" id="SM00503">
    <property type="entry name" value="SynN"/>
    <property type="match status" value="1"/>
</dbReference>
<organism evidence="4 5">
    <name type="scientific">Abrus precatorius</name>
    <name type="common">Indian licorice</name>
    <name type="synonym">Glycine abrus</name>
    <dbReference type="NCBI Taxonomy" id="3816"/>
    <lineage>
        <taxon>Eukaryota</taxon>
        <taxon>Viridiplantae</taxon>
        <taxon>Streptophyta</taxon>
        <taxon>Embryophyta</taxon>
        <taxon>Tracheophyta</taxon>
        <taxon>Spermatophyta</taxon>
        <taxon>Magnoliopsida</taxon>
        <taxon>eudicotyledons</taxon>
        <taxon>Gunneridae</taxon>
        <taxon>Pentapetalae</taxon>
        <taxon>rosids</taxon>
        <taxon>fabids</taxon>
        <taxon>Fabales</taxon>
        <taxon>Fabaceae</taxon>
        <taxon>Papilionoideae</taxon>
        <taxon>50 kb inversion clade</taxon>
        <taxon>NPAAA clade</taxon>
        <taxon>indigoferoid/millettioid clade</taxon>
        <taxon>Abreae</taxon>
        <taxon>Abrus</taxon>
    </lineage>
</organism>
<accession>A0A8B8L9L6</accession>
<evidence type="ECO:0000259" key="3">
    <source>
        <dbReference type="SMART" id="SM00503"/>
    </source>
</evidence>
<dbReference type="SUPFAM" id="SSF47661">
    <property type="entry name" value="t-snare proteins"/>
    <property type="match status" value="1"/>
</dbReference>
<evidence type="ECO:0000313" key="5">
    <source>
        <dbReference type="RefSeq" id="XP_027352917.1"/>
    </source>
</evidence>
<reference evidence="5" key="2">
    <citation type="submission" date="2025-08" db="UniProtKB">
        <authorList>
            <consortium name="RefSeq"/>
        </authorList>
    </citation>
    <scope>IDENTIFICATION</scope>
    <source>
        <tissue evidence="5">Young leaves</tissue>
    </source>
</reference>
<feature type="domain" description="Syntaxin N-terminal" evidence="3">
    <location>
        <begin position="1"/>
        <end position="122"/>
    </location>
</feature>
<dbReference type="CDD" id="cd00179">
    <property type="entry name" value="SynN"/>
    <property type="match status" value="1"/>
</dbReference>
<evidence type="ECO:0000256" key="2">
    <source>
        <dbReference type="SAM" id="Coils"/>
    </source>
</evidence>
<keyword evidence="1" id="KW-0813">Transport</keyword>
<dbReference type="InterPro" id="IPR010989">
    <property type="entry name" value="SNARE"/>
</dbReference>
<dbReference type="Gene3D" id="1.20.58.70">
    <property type="match status" value="1"/>
</dbReference>
<dbReference type="GO" id="GO:0016192">
    <property type="term" value="P:vesicle-mediated transport"/>
    <property type="evidence" value="ECO:0007669"/>
    <property type="project" value="InterPro"/>
</dbReference>
<dbReference type="Pfam" id="PF00804">
    <property type="entry name" value="Syntaxin"/>
    <property type="match status" value="1"/>
</dbReference>
<dbReference type="KEGG" id="aprc:113863512"/>
<evidence type="ECO:0000313" key="4">
    <source>
        <dbReference type="Proteomes" id="UP000694853"/>
    </source>
</evidence>
<evidence type="ECO:0000256" key="1">
    <source>
        <dbReference type="ARBA" id="ARBA00022927"/>
    </source>
</evidence>
<dbReference type="GO" id="GO:0015031">
    <property type="term" value="P:protein transport"/>
    <property type="evidence" value="ECO:0007669"/>
    <property type="project" value="UniProtKB-KW"/>
</dbReference>
<dbReference type="AlphaFoldDB" id="A0A8B8L9L6"/>
<sequence>MDKFFNDVEEIKEELKELERLNQSLKRSHEKSKTLYHANTFKDLRSTMDADVALTLKKTKLIKFKLEALERSNDANRNLPGCGAGSSSDRTRTNVVNGLKKNLKDYMDSFSELRHQINSEYRETVQRRYFTVTGENPDDETVDLLISTGESENFLRKAIQEQGRGRIEDTINEIKERHSAVKELEKNLKELYKS</sequence>